<feature type="transmembrane region" description="Helical" evidence="1">
    <location>
        <begin position="117"/>
        <end position="133"/>
    </location>
</feature>
<dbReference type="EMBL" id="MN738842">
    <property type="protein sequence ID" value="QHT27770.1"/>
    <property type="molecule type" value="Genomic_DNA"/>
</dbReference>
<sequence length="245" mass="29194">MIGYGIGILELLIYFVTSYGVRKRFKPLQEINALSYYWFTMTILTFIWEFSYLSDYDEITQMGRELIIKNKHTWTNHYDLSYILPWKLARIFYAEYGAHADREYLQLTDDWSRTVESSHAIFCGLFSLFTLMLKMVDNAPSFNICLGISMGSQFMNSLLYMINYYYQSLDKDSVNYITPEFPAGKLFLKRGFMYVNILWLVCPAYTIIYYLLCKRTNVKSKEKLKNKIYKPPPYNFSGRFKYYET</sequence>
<dbReference type="AlphaFoldDB" id="A0A6C0EHA9"/>
<feature type="transmembrane region" description="Helical" evidence="1">
    <location>
        <begin position="34"/>
        <end position="53"/>
    </location>
</feature>
<protein>
    <recommendedName>
        <fullName evidence="3">EXPERA domain-containing protein</fullName>
    </recommendedName>
</protein>
<name>A0A6C0EHA9_9ZZZZ</name>
<feature type="transmembrane region" description="Helical" evidence="1">
    <location>
        <begin position="191"/>
        <end position="212"/>
    </location>
</feature>
<reference evidence="2" key="1">
    <citation type="journal article" date="2020" name="Nature">
        <title>Giant virus diversity and host interactions through global metagenomics.</title>
        <authorList>
            <person name="Schulz F."/>
            <person name="Roux S."/>
            <person name="Paez-Espino D."/>
            <person name="Jungbluth S."/>
            <person name="Walsh D.A."/>
            <person name="Denef V.J."/>
            <person name="McMahon K.D."/>
            <person name="Konstantinidis K.T."/>
            <person name="Eloe-Fadrosh E.A."/>
            <person name="Kyrpides N.C."/>
            <person name="Woyke T."/>
        </authorList>
    </citation>
    <scope>NUCLEOTIDE SEQUENCE</scope>
    <source>
        <strain evidence="2">GVMAG-M-3300000115-19</strain>
    </source>
</reference>
<accession>A0A6C0EHA9</accession>
<evidence type="ECO:0000256" key="1">
    <source>
        <dbReference type="SAM" id="Phobius"/>
    </source>
</evidence>
<keyword evidence="1" id="KW-0472">Membrane</keyword>
<feature type="transmembrane region" description="Helical" evidence="1">
    <location>
        <begin position="145"/>
        <end position="166"/>
    </location>
</feature>
<proteinExistence type="predicted"/>
<feature type="transmembrane region" description="Helical" evidence="1">
    <location>
        <begin position="6"/>
        <end position="22"/>
    </location>
</feature>
<keyword evidence="1" id="KW-0812">Transmembrane</keyword>
<keyword evidence="1" id="KW-1133">Transmembrane helix</keyword>
<evidence type="ECO:0000313" key="2">
    <source>
        <dbReference type="EMBL" id="QHT27770.1"/>
    </source>
</evidence>
<organism evidence="2">
    <name type="scientific">viral metagenome</name>
    <dbReference type="NCBI Taxonomy" id="1070528"/>
    <lineage>
        <taxon>unclassified sequences</taxon>
        <taxon>metagenomes</taxon>
        <taxon>organismal metagenomes</taxon>
    </lineage>
</organism>
<evidence type="ECO:0008006" key="3">
    <source>
        <dbReference type="Google" id="ProtNLM"/>
    </source>
</evidence>